<dbReference type="Pfam" id="PF12781">
    <property type="entry name" value="AAA_9"/>
    <property type="match status" value="1"/>
</dbReference>
<dbReference type="Proteomes" id="UP000604046">
    <property type="component" value="Unassembled WGS sequence"/>
</dbReference>
<keyword evidence="3" id="KW-1185">Reference proteome</keyword>
<comment type="caution">
    <text evidence="2">The sequence shown here is derived from an EMBL/GenBank/DDBJ whole genome shotgun (WGS) entry which is preliminary data.</text>
</comment>
<feature type="domain" description="Dynein heavy chain ATP-binding dynein motor region" evidence="1">
    <location>
        <begin position="3"/>
        <end position="119"/>
    </location>
</feature>
<organism evidence="2 3">
    <name type="scientific">Symbiodinium natans</name>
    <dbReference type="NCBI Taxonomy" id="878477"/>
    <lineage>
        <taxon>Eukaryota</taxon>
        <taxon>Sar</taxon>
        <taxon>Alveolata</taxon>
        <taxon>Dinophyceae</taxon>
        <taxon>Suessiales</taxon>
        <taxon>Symbiodiniaceae</taxon>
        <taxon>Symbiodinium</taxon>
    </lineage>
</organism>
<reference evidence="2" key="1">
    <citation type="submission" date="2021-02" db="EMBL/GenBank/DDBJ databases">
        <authorList>
            <person name="Dougan E. K."/>
            <person name="Rhodes N."/>
            <person name="Thang M."/>
            <person name="Chan C."/>
        </authorList>
    </citation>
    <scope>NUCLEOTIDE SEQUENCE</scope>
</reference>
<sequence length="136" mass="15138">MKKDSGLGIIKLSTPNFLRTVETCIREGNAILLENVEEVLDPSLEPVLLKQVFKKGGQLLLRLGSEDVPYNENFQFFVTTKMANPHYLPEICIKVTVINFTVTLLGLEDQLVAEVVKNEWLGSALDFTESQGVDAV</sequence>
<dbReference type="GO" id="GO:0051959">
    <property type="term" value="F:dynein light intermediate chain binding"/>
    <property type="evidence" value="ECO:0007669"/>
    <property type="project" value="InterPro"/>
</dbReference>
<evidence type="ECO:0000313" key="3">
    <source>
        <dbReference type="Proteomes" id="UP000604046"/>
    </source>
</evidence>
<dbReference type="GO" id="GO:0030286">
    <property type="term" value="C:dynein complex"/>
    <property type="evidence" value="ECO:0007669"/>
    <property type="project" value="InterPro"/>
</dbReference>
<dbReference type="Gene3D" id="3.40.50.300">
    <property type="entry name" value="P-loop containing nucleotide triphosphate hydrolases"/>
    <property type="match status" value="1"/>
</dbReference>
<dbReference type="GO" id="GO:0045505">
    <property type="term" value="F:dynein intermediate chain binding"/>
    <property type="evidence" value="ECO:0007669"/>
    <property type="project" value="InterPro"/>
</dbReference>
<dbReference type="OrthoDB" id="6264521at2759"/>
<protein>
    <submittedName>
        <fullName evidence="2">DNAH6 protein</fullName>
    </submittedName>
</protein>
<dbReference type="EMBL" id="CAJNDS010002211">
    <property type="protein sequence ID" value="CAE7374740.1"/>
    <property type="molecule type" value="Genomic_DNA"/>
</dbReference>
<evidence type="ECO:0000259" key="1">
    <source>
        <dbReference type="Pfam" id="PF12781"/>
    </source>
</evidence>
<proteinExistence type="predicted"/>
<evidence type="ECO:0000313" key="2">
    <source>
        <dbReference type="EMBL" id="CAE7374740.1"/>
    </source>
</evidence>
<dbReference type="InterPro" id="IPR026983">
    <property type="entry name" value="DHC"/>
</dbReference>
<name>A0A812Q4I8_9DINO</name>
<dbReference type="PANTHER" id="PTHR22878:SF68">
    <property type="entry name" value="DYNEIN HEAVY CHAIN 6, AXONEMAL-LIKE"/>
    <property type="match status" value="1"/>
</dbReference>
<dbReference type="InterPro" id="IPR027417">
    <property type="entry name" value="P-loop_NTPase"/>
</dbReference>
<dbReference type="GO" id="GO:0007018">
    <property type="term" value="P:microtubule-based movement"/>
    <property type="evidence" value="ECO:0007669"/>
    <property type="project" value="InterPro"/>
</dbReference>
<gene>
    <name evidence="2" type="primary">DNAH6</name>
    <name evidence="2" type="ORF">SNAT2548_LOCUS20472</name>
</gene>
<dbReference type="PANTHER" id="PTHR22878">
    <property type="entry name" value="DYNEIN HEAVY CHAIN 6, AXONEMAL-LIKE-RELATED"/>
    <property type="match status" value="1"/>
</dbReference>
<dbReference type="InterPro" id="IPR035706">
    <property type="entry name" value="AAA_9"/>
</dbReference>
<dbReference type="AlphaFoldDB" id="A0A812Q4I8"/>
<accession>A0A812Q4I8</accession>